<dbReference type="Gene3D" id="1.10.287.850">
    <property type="entry name" value="HP0062-like domain"/>
    <property type="match status" value="1"/>
</dbReference>
<dbReference type="EMBL" id="GG663503">
    <property type="protein sequence ID" value="EFD42720.2"/>
    <property type="molecule type" value="Genomic_DNA"/>
</dbReference>
<protein>
    <submittedName>
        <fullName evidence="2">PE-PGRS family protein</fullName>
    </submittedName>
</protein>
<proteinExistence type="predicted"/>
<evidence type="ECO:0000313" key="2">
    <source>
        <dbReference type="EMBL" id="EFD42720.2"/>
    </source>
</evidence>
<name>A0A9P2H6V7_MYCTX</name>
<dbReference type="InterPro" id="IPR048996">
    <property type="entry name" value="PGRS_rpt"/>
</dbReference>
<reference evidence="3" key="1">
    <citation type="submission" date="2009-03" db="EMBL/GenBank/DDBJ databases">
        <title>The Genome Sequence of Mycobacterium africanum strain K85 (originally listed here as Mycobacterium tuberculosis).</title>
        <authorList>
            <consortium name="The Broad Institute Genome Sequencing Platform"/>
            <person name="Small P."/>
            <person name="Gagneaux S."/>
            <person name="Hopewell P."/>
            <person name="Young S.K."/>
            <person name="Kodira C.D."/>
            <person name="Zeng Q."/>
            <person name="Koehrsen M."/>
            <person name="Alvarado L."/>
            <person name="Berlin A."/>
            <person name="Borenstein D."/>
            <person name="Chen Z."/>
            <person name="Engels R."/>
            <person name="Freedman E."/>
            <person name="Gellesch M."/>
            <person name="Goldberg J."/>
            <person name="Griggs A."/>
            <person name="Gujja S."/>
            <person name="Heiman D."/>
            <person name="Hepburn T."/>
            <person name="Howarth C."/>
            <person name="Jen D."/>
            <person name="Larson L."/>
            <person name="Lewis B."/>
            <person name="Mehta T."/>
            <person name="Park D."/>
            <person name="Pearson M."/>
            <person name="Roberts A."/>
            <person name="Saif S."/>
            <person name="Shea T."/>
            <person name="Shenoy N."/>
            <person name="Sisk P."/>
            <person name="Stolte C."/>
            <person name="Sykes S."/>
            <person name="Walk T."/>
            <person name="White J."/>
            <person name="Yandava C."/>
            <person name="Nusbaum C."/>
            <person name="Galagan J."/>
            <person name="Birren B."/>
        </authorList>
    </citation>
    <scope>NUCLEOTIDE SEQUENCE [LARGE SCALE GENOMIC DNA]</scope>
    <source>
        <strain evidence="3">K85</strain>
    </source>
</reference>
<dbReference type="AlphaFoldDB" id="A0A9P2H6V7"/>
<sequence>MREMREMSYMIAVPDMLSSAAGDLASIGSSINASTRAAAAATTRLLPAAADEVSAHIAALFSGHGEGYQAIARQMAAFHDQFTLALTSSAGAYASAEATNVEQQVLGLINAPTQALLGRPLIGNGADGTAANPNGGAGGLLYGNGGNGFSQTTAGLTGGTGGSAGLIGNGGNGGAGGAG</sequence>
<evidence type="ECO:0000259" key="1">
    <source>
        <dbReference type="Pfam" id="PF00934"/>
    </source>
</evidence>
<dbReference type="Proteomes" id="UP000005088">
    <property type="component" value="Unassembled WGS sequence"/>
</dbReference>
<dbReference type="InterPro" id="IPR000084">
    <property type="entry name" value="PE-PGRS_N"/>
</dbReference>
<gene>
    <name evidence="2" type="ORF">TBOG_01555</name>
</gene>
<accession>A0A9P2H6V7</accession>
<dbReference type="Pfam" id="PF00934">
    <property type="entry name" value="PE"/>
    <property type="match status" value="1"/>
</dbReference>
<dbReference type="InterPro" id="IPR038332">
    <property type="entry name" value="PPE_sf"/>
</dbReference>
<dbReference type="SUPFAM" id="SSF140459">
    <property type="entry name" value="PE/PPE dimer-like"/>
    <property type="match status" value="1"/>
</dbReference>
<feature type="non-terminal residue" evidence="2">
    <location>
        <position position="179"/>
    </location>
</feature>
<organism evidence="2 3">
    <name type="scientific">Mycobacterium tuberculosis variant africanum K85</name>
    <dbReference type="NCBI Taxonomy" id="611304"/>
    <lineage>
        <taxon>Bacteria</taxon>
        <taxon>Bacillati</taxon>
        <taxon>Actinomycetota</taxon>
        <taxon>Actinomycetes</taxon>
        <taxon>Mycobacteriales</taxon>
        <taxon>Mycobacteriaceae</taxon>
        <taxon>Mycobacterium</taxon>
        <taxon>Mycobacterium tuberculosis complex</taxon>
    </lineage>
</organism>
<dbReference type="Pfam" id="PF21526">
    <property type="entry name" value="PGRS"/>
    <property type="match status" value="1"/>
</dbReference>
<evidence type="ECO:0000313" key="3">
    <source>
        <dbReference type="Proteomes" id="UP000005088"/>
    </source>
</evidence>
<feature type="domain" description="PE" evidence="1">
    <location>
        <begin position="10"/>
        <end position="100"/>
    </location>
</feature>